<accession>A0A840RP46</accession>
<dbReference type="Proteomes" id="UP000571084">
    <property type="component" value="Unassembled WGS sequence"/>
</dbReference>
<name>A0A840RP46_9BURK</name>
<dbReference type="InterPro" id="IPR032876">
    <property type="entry name" value="J_dom"/>
</dbReference>
<comment type="caution">
    <text evidence="2">The sequence shown here is derived from an EMBL/GenBank/DDBJ whole genome shotgun (WGS) entry which is preliminary data.</text>
</comment>
<dbReference type="Pfam" id="PF13550">
    <property type="entry name" value="Phage-tail_3"/>
    <property type="match status" value="1"/>
</dbReference>
<organism evidence="2 3">
    <name type="scientific">Glaciimonas immobilis</name>
    <dbReference type="NCBI Taxonomy" id="728004"/>
    <lineage>
        <taxon>Bacteria</taxon>
        <taxon>Pseudomonadati</taxon>
        <taxon>Pseudomonadota</taxon>
        <taxon>Betaproteobacteria</taxon>
        <taxon>Burkholderiales</taxon>
        <taxon>Oxalobacteraceae</taxon>
        <taxon>Glaciimonas</taxon>
    </lineage>
</organism>
<dbReference type="AlphaFoldDB" id="A0A840RP46"/>
<keyword evidence="3" id="KW-1185">Reference proteome</keyword>
<feature type="domain" description="Tip attachment protein J" evidence="1">
    <location>
        <begin position="279"/>
        <end position="368"/>
    </location>
</feature>
<gene>
    <name evidence="2" type="ORF">HNR39_000314</name>
</gene>
<dbReference type="EMBL" id="JACHHQ010000001">
    <property type="protein sequence ID" value="MBB5198504.1"/>
    <property type="molecule type" value="Genomic_DNA"/>
</dbReference>
<protein>
    <recommendedName>
        <fullName evidence="1">Tip attachment protein J domain-containing protein</fullName>
    </recommendedName>
</protein>
<evidence type="ECO:0000313" key="3">
    <source>
        <dbReference type="Proteomes" id="UP000571084"/>
    </source>
</evidence>
<proteinExistence type="predicted"/>
<dbReference type="RefSeq" id="WP_221313753.1">
    <property type="nucleotide sequence ID" value="NZ_JACHHQ010000001.1"/>
</dbReference>
<reference evidence="2 3" key="1">
    <citation type="submission" date="2020-08" db="EMBL/GenBank/DDBJ databases">
        <title>Genomic Encyclopedia of Type Strains, Phase IV (KMG-IV): sequencing the most valuable type-strain genomes for metagenomic binning, comparative biology and taxonomic classification.</title>
        <authorList>
            <person name="Goeker M."/>
        </authorList>
    </citation>
    <scope>NUCLEOTIDE SEQUENCE [LARGE SCALE GENOMIC DNA]</scope>
    <source>
        <strain evidence="2 3">DSM 23240</strain>
    </source>
</reference>
<evidence type="ECO:0000259" key="1">
    <source>
        <dbReference type="Pfam" id="PF13550"/>
    </source>
</evidence>
<evidence type="ECO:0000313" key="2">
    <source>
        <dbReference type="EMBL" id="MBB5198504.1"/>
    </source>
</evidence>
<sequence length="747" mass="81584">MPRKPSFSRTIYRMGKGKKTTVGYRYYFGLHMGMCRGPVDEIVEIKVADRTAWRGSITGNTRIFMNEPYLFGGDEKEGGIVGDLEVMMGASDQAVNPELATMLGGLVPAFRGFCSLFYDGLVTSMTQYPKPWTVRLRRALKGWDGEPWYPSRAVISMSKGTIRAMNPAHILYECMTNRDWARGLERARLDDASFKTAADCLYKEGFGLCIKWTRQDTLSNFTQIIINHIGGNLYTDRTTGLIKLTLIRDDYDPLTLPLFDYDSGLLSIDDDDSGAQTAGTNEVIVKFTHPVDNSAGQVRVKNNAAIQSVGGTASATKEYPGIPTAELALRVAQRDLRAASGFIKKFRVRLDRRGYQIAPGSVFRIRDVARGLENIILRAGRVEDGTLTDPAITITAVQDVFGLPATSYVDVQPSGWSAPDTSAKAIVTRRLIEMPYRELAAALDPANLASIDASAGYLAAFAQRPSSLSLGFLLRDRIGRSGKFIDRGNGDFCPVAKVVTVLDRSITSISLTGAVDLNRVEVGTAAMIDDEIVRIDAIDPRTGMATIARGCLDTVPATHAAGALIWFYDNAAGTDQTEYATGMTIQARLLTRTSSAVLQEALAGTDSLTLVQRQYRPYPPGNLLVNGLRFPSSVAGVLTVSFSFRDRLLQADQIIDTLQGNIGPETGTTYILKLYSGTRLRRTVTGLMTTRWTYQLADVAVDGYLQNIRLVLSASRDGIASLQQHDVTIERHGLGLDLGDLLGGSTR</sequence>